<dbReference type="InterPro" id="IPR015362">
    <property type="entry name" value="WIBG_mago-bd"/>
</dbReference>
<dbReference type="PANTHER" id="PTHR22959:SF0">
    <property type="entry name" value="PARTNER OF Y14 AND MAGO"/>
    <property type="match status" value="1"/>
</dbReference>
<feature type="domain" description="WIBG Mago-binding" evidence="2">
    <location>
        <begin position="22"/>
        <end position="48"/>
    </location>
</feature>
<feature type="compositionally biased region" description="Basic and acidic residues" evidence="1">
    <location>
        <begin position="169"/>
        <end position="194"/>
    </location>
</feature>
<feature type="compositionally biased region" description="Acidic residues" evidence="1">
    <location>
        <begin position="145"/>
        <end position="154"/>
    </location>
</feature>
<dbReference type="EMBL" id="NBII01000003">
    <property type="protein sequence ID" value="PAV21073.1"/>
    <property type="molecule type" value="Genomic_DNA"/>
</dbReference>
<dbReference type="SMART" id="SM01273">
    <property type="entry name" value="Mago-bind"/>
    <property type="match status" value="1"/>
</dbReference>
<evidence type="ECO:0000259" key="2">
    <source>
        <dbReference type="SMART" id="SM01273"/>
    </source>
</evidence>
<dbReference type="PANTHER" id="PTHR22959">
    <property type="entry name" value="PYM PROTEIN"/>
    <property type="match status" value="1"/>
</dbReference>
<feature type="compositionally biased region" description="Basic and acidic residues" evidence="1">
    <location>
        <begin position="25"/>
        <end position="36"/>
    </location>
</feature>
<evidence type="ECO:0000313" key="3">
    <source>
        <dbReference type="EMBL" id="PAV21073.1"/>
    </source>
</evidence>
<feature type="compositionally biased region" description="Low complexity" evidence="1">
    <location>
        <begin position="78"/>
        <end position="90"/>
    </location>
</feature>
<dbReference type="OrthoDB" id="21625at2759"/>
<proteinExistence type="predicted"/>
<reference evidence="3 4" key="1">
    <citation type="journal article" date="2017" name="Mol. Ecol.">
        <title>Comparative and population genomic landscape of Phellinus noxius: A hypervariable fungus causing root rot in trees.</title>
        <authorList>
            <person name="Chung C.L."/>
            <person name="Lee T.J."/>
            <person name="Akiba M."/>
            <person name="Lee H.H."/>
            <person name="Kuo T.H."/>
            <person name="Liu D."/>
            <person name="Ke H.M."/>
            <person name="Yokoi T."/>
            <person name="Roa M.B."/>
            <person name="Lu M.J."/>
            <person name="Chang Y.Y."/>
            <person name="Ann P.J."/>
            <person name="Tsai J.N."/>
            <person name="Chen C.Y."/>
            <person name="Tzean S.S."/>
            <person name="Ota Y."/>
            <person name="Hattori T."/>
            <person name="Sahashi N."/>
            <person name="Liou R.F."/>
            <person name="Kikuchi T."/>
            <person name="Tsai I.J."/>
        </authorList>
    </citation>
    <scope>NUCLEOTIDE SEQUENCE [LARGE SCALE GENOMIC DNA]</scope>
    <source>
        <strain evidence="3 4">FFPRI411160</strain>
    </source>
</reference>
<organism evidence="3 4">
    <name type="scientific">Pyrrhoderma noxium</name>
    <dbReference type="NCBI Taxonomy" id="2282107"/>
    <lineage>
        <taxon>Eukaryota</taxon>
        <taxon>Fungi</taxon>
        <taxon>Dikarya</taxon>
        <taxon>Basidiomycota</taxon>
        <taxon>Agaricomycotina</taxon>
        <taxon>Agaricomycetes</taxon>
        <taxon>Hymenochaetales</taxon>
        <taxon>Hymenochaetaceae</taxon>
        <taxon>Pyrrhoderma</taxon>
    </lineage>
</organism>
<dbReference type="SUPFAM" id="SSF101931">
    <property type="entry name" value="Pym (Within the bgcn gene intron protein, WIBG), N-terminal domain"/>
    <property type="match status" value="1"/>
</dbReference>
<keyword evidence="4" id="KW-1185">Reference proteome</keyword>
<dbReference type="Proteomes" id="UP000217199">
    <property type="component" value="Unassembled WGS sequence"/>
</dbReference>
<evidence type="ECO:0000313" key="4">
    <source>
        <dbReference type="Proteomes" id="UP000217199"/>
    </source>
</evidence>
<name>A0A286UNA0_9AGAM</name>
<feature type="compositionally biased region" description="Low complexity" evidence="1">
    <location>
        <begin position="155"/>
        <end position="167"/>
    </location>
</feature>
<feature type="compositionally biased region" description="Gly residues" evidence="1">
    <location>
        <begin position="91"/>
        <end position="114"/>
    </location>
</feature>
<protein>
    <submittedName>
        <fullName evidence="3">Rna binding protein</fullName>
    </submittedName>
</protein>
<dbReference type="InterPro" id="IPR036348">
    <property type="entry name" value="WIBG_N_sf"/>
</dbReference>
<sequence>MSKPDLEPKRTLAGITVDPKTLERVIPESRRADGSVRKQLKIRPGFTPQEDVKLFRSTRQQQAERNKLPAGHIPGWAPPSSGSGSRLGSVPGSGSGSGAGVGAGVPGAGDGAGGTKSKNAAKKAKQKAKKQADKQAALDKIIAENWDDSTDEEPSTTTAAAAATTTKSKSKEQKSVSTSEEKSSEVKEESKKESTTTTAAAVPSVKDNSKADGGSAEGDALADELKEKLNV</sequence>
<dbReference type="GO" id="GO:0035145">
    <property type="term" value="C:exon-exon junction complex"/>
    <property type="evidence" value="ECO:0007669"/>
    <property type="project" value="TreeGrafter"/>
</dbReference>
<dbReference type="STRING" id="2282107.A0A286UNA0"/>
<evidence type="ECO:0000256" key="1">
    <source>
        <dbReference type="SAM" id="MobiDB-lite"/>
    </source>
</evidence>
<feature type="region of interest" description="Disordered" evidence="1">
    <location>
        <begin position="25"/>
        <end position="231"/>
    </location>
</feature>
<dbReference type="GO" id="GO:1903259">
    <property type="term" value="P:exon-exon junction complex disassembly"/>
    <property type="evidence" value="ECO:0007669"/>
    <property type="project" value="InterPro"/>
</dbReference>
<feature type="compositionally biased region" description="Basic residues" evidence="1">
    <location>
        <begin position="119"/>
        <end position="129"/>
    </location>
</feature>
<dbReference type="Pfam" id="PF09282">
    <property type="entry name" value="Mago-bind"/>
    <property type="match status" value="1"/>
</dbReference>
<gene>
    <name evidence="3" type="ORF">PNOK_0370000</name>
</gene>
<dbReference type="GO" id="GO:0003723">
    <property type="term" value="F:RNA binding"/>
    <property type="evidence" value="ECO:0007669"/>
    <property type="project" value="TreeGrafter"/>
</dbReference>
<dbReference type="AlphaFoldDB" id="A0A286UNA0"/>
<comment type="caution">
    <text evidence="3">The sequence shown here is derived from an EMBL/GenBank/DDBJ whole genome shotgun (WGS) entry which is preliminary data.</text>
</comment>
<dbReference type="GO" id="GO:0005737">
    <property type="term" value="C:cytoplasm"/>
    <property type="evidence" value="ECO:0007669"/>
    <property type="project" value="TreeGrafter"/>
</dbReference>
<accession>A0A286UNA0</accession>
<dbReference type="InterPro" id="IPR039333">
    <property type="entry name" value="PYM1"/>
</dbReference>
<dbReference type="InParanoid" id="A0A286UNA0"/>